<dbReference type="SUPFAM" id="SSF53756">
    <property type="entry name" value="UDP-Glycosyltransferase/glycogen phosphorylase"/>
    <property type="match status" value="1"/>
</dbReference>
<dbReference type="EMBL" id="CP015772">
    <property type="protein sequence ID" value="ANH80448.1"/>
    <property type="molecule type" value="Genomic_DNA"/>
</dbReference>
<reference evidence="1 2" key="1">
    <citation type="submission" date="2016-05" db="EMBL/GenBank/DDBJ databases">
        <title>Niabella ginsenosidivorans BS26 whole genome sequencing.</title>
        <authorList>
            <person name="Im W.T."/>
            <person name="Siddiqi M.Z."/>
        </authorList>
    </citation>
    <scope>NUCLEOTIDE SEQUENCE [LARGE SCALE GENOMIC DNA]</scope>
    <source>
        <strain evidence="1 2">BS26</strain>
    </source>
</reference>
<sequence>MLKNKDIIIVGQQPWDTEIGSNCKDIALELSKNNRILYVNSPLDRITKVRYGTDPKVKKRIDIIAGRLPGIEKIKENLYNLYPDCLVESINWISSTKLFKFFNRRNNRKFANSILDAIHKLCFKDYLLFNDNEIFKAFYLKEFLKPSLSAYYSRDNIVGVKYWAKHGVQLEPELMAKSDLCLANSEYLRSYCKTFNPDSFYVGQGCDFTYFKDEGLKPSPEILAIPKPIIGYIGALWNSRLDLALLERIAEEKNDWSLVFIGAEDEEFAASRLHTMPNVYFLGTKKPETLASYIKGFDVCMNPQYINPITVGNYPRKIDEYLALGKPTIATKTEPMLDFKEYVFLAEDGDGYIRGIQELLDTDAPELQEARKKFALSHSWERSIQLILDAYGQTAARKGITL</sequence>
<keyword evidence="2" id="KW-1185">Reference proteome</keyword>
<dbReference type="Proteomes" id="UP000077667">
    <property type="component" value="Chromosome"/>
</dbReference>
<accession>A0A1A9HYE9</accession>
<dbReference type="STRING" id="1176587.A8C56_05090"/>
<dbReference type="Pfam" id="PF13692">
    <property type="entry name" value="Glyco_trans_1_4"/>
    <property type="match status" value="1"/>
</dbReference>
<dbReference type="RefSeq" id="WP_067752922.1">
    <property type="nucleotide sequence ID" value="NZ_CP015772.1"/>
</dbReference>
<keyword evidence="1" id="KW-0808">Transferase</keyword>
<organism evidence="1 2">
    <name type="scientific">Niabella ginsenosidivorans</name>
    <dbReference type="NCBI Taxonomy" id="1176587"/>
    <lineage>
        <taxon>Bacteria</taxon>
        <taxon>Pseudomonadati</taxon>
        <taxon>Bacteroidota</taxon>
        <taxon>Chitinophagia</taxon>
        <taxon>Chitinophagales</taxon>
        <taxon>Chitinophagaceae</taxon>
        <taxon>Niabella</taxon>
    </lineage>
</organism>
<evidence type="ECO:0000313" key="2">
    <source>
        <dbReference type="Proteomes" id="UP000077667"/>
    </source>
</evidence>
<evidence type="ECO:0000313" key="1">
    <source>
        <dbReference type="EMBL" id="ANH80448.1"/>
    </source>
</evidence>
<proteinExistence type="predicted"/>
<dbReference type="AlphaFoldDB" id="A0A1A9HYE9"/>
<dbReference type="GO" id="GO:0016740">
    <property type="term" value="F:transferase activity"/>
    <property type="evidence" value="ECO:0007669"/>
    <property type="project" value="UniProtKB-KW"/>
</dbReference>
<dbReference type="PANTHER" id="PTHR12526">
    <property type="entry name" value="GLYCOSYLTRANSFERASE"/>
    <property type="match status" value="1"/>
</dbReference>
<protein>
    <submittedName>
        <fullName evidence="1">Glycosyl transferase family 1</fullName>
    </submittedName>
</protein>
<dbReference type="OrthoDB" id="9816564at2"/>
<dbReference type="PANTHER" id="PTHR12526:SF630">
    <property type="entry name" value="GLYCOSYLTRANSFERASE"/>
    <property type="match status" value="1"/>
</dbReference>
<name>A0A1A9HYE9_9BACT</name>
<gene>
    <name evidence="1" type="ORF">A8C56_05090</name>
</gene>
<dbReference type="KEGG" id="nia:A8C56_05090"/>
<dbReference type="Gene3D" id="3.40.50.2000">
    <property type="entry name" value="Glycogen Phosphorylase B"/>
    <property type="match status" value="1"/>
</dbReference>